<evidence type="ECO:0000313" key="2">
    <source>
        <dbReference type="Proteomes" id="UP000651010"/>
    </source>
</evidence>
<protein>
    <recommendedName>
        <fullName evidence="3">DUF3077 domain-containing protein</fullName>
    </recommendedName>
</protein>
<comment type="caution">
    <text evidence="1">The sequence shown here is derived from an EMBL/GenBank/DDBJ whole genome shotgun (WGS) entry which is preliminary data.</text>
</comment>
<reference evidence="1 2" key="1">
    <citation type="submission" date="2020-09" db="EMBL/GenBank/DDBJ databases">
        <title>Dyella sp. 7MK23 isolated from forest soil.</title>
        <authorList>
            <person name="Fu J."/>
        </authorList>
    </citation>
    <scope>NUCLEOTIDE SEQUENCE [LARGE SCALE GENOMIC DNA]</scope>
    <source>
        <strain evidence="1 2">7MK23</strain>
    </source>
</reference>
<sequence length="101" mass="10957">MKHQRGDQMNAPANTIIAKEFFSLNGRYCIDPSSKPTDLASDASCLLDGVIQTVQAVIDGMSNKGSQMSADAHKQVPAMLFGVLFQLEMVKNLTDALEILN</sequence>
<dbReference type="Proteomes" id="UP000651010">
    <property type="component" value="Unassembled WGS sequence"/>
</dbReference>
<proteinExistence type="predicted"/>
<dbReference type="RefSeq" id="WP_192554451.1">
    <property type="nucleotide sequence ID" value="NZ_JACZZA010000001.1"/>
</dbReference>
<evidence type="ECO:0008006" key="3">
    <source>
        <dbReference type="Google" id="ProtNLM"/>
    </source>
</evidence>
<keyword evidence="2" id="KW-1185">Reference proteome</keyword>
<accession>A0ABR9G6G8</accession>
<gene>
    <name evidence="1" type="ORF">IGX34_04515</name>
</gene>
<evidence type="ECO:0000313" key="1">
    <source>
        <dbReference type="EMBL" id="MBE1159638.1"/>
    </source>
</evidence>
<name>A0ABR9G6G8_9GAMM</name>
<organism evidence="1 2">
    <name type="scientific">Dyella acidiphila</name>
    <dbReference type="NCBI Taxonomy" id="2775866"/>
    <lineage>
        <taxon>Bacteria</taxon>
        <taxon>Pseudomonadati</taxon>
        <taxon>Pseudomonadota</taxon>
        <taxon>Gammaproteobacteria</taxon>
        <taxon>Lysobacterales</taxon>
        <taxon>Rhodanobacteraceae</taxon>
        <taxon>Dyella</taxon>
    </lineage>
</organism>
<dbReference type="EMBL" id="JACZZA010000001">
    <property type="protein sequence ID" value="MBE1159638.1"/>
    <property type="molecule type" value="Genomic_DNA"/>
</dbReference>